<dbReference type="InterPro" id="IPR000073">
    <property type="entry name" value="AB_hydrolase_1"/>
</dbReference>
<evidence type="ECO:0000313" key="4">
    <source>
        <dbReference type="Proteomes" id="UP001465331"/>
    </source>
</evidence>
<evidence type="ECO:0000256" key="1">
    <source>
        <dbReference type="ARBA" id="ARBA00010884"/>
    </source>
</evidence>
<sequence>MINVTDFAPTRPIRHAQIQSVLATKSPRRRKWLRRGNRMEALATHHVLDAGDGVRLTGWLSHQASCEPRGLVVLIHGWEGCHDSTYLYSMACALFAAGYEVFRLNLRDHGGTHHLNREVFHSARIKEVLGAIRAVQALTPTQPLFVVGFSLGGNFALRVGLYGPAVGLRPRLSIGICPAINPRATIEAIDGGSAMFRWYFMRKWRATVMAKAAAWPEYAAAADAYLRMRRLLDITARFAEEQTEYGALEPYLAAYTLSAEQILEAASPLAIITAADDPVIPLADFRGLAVRGALEAFDVTAHGGHCGFIENLGLDSWAERRVLTLLERTND</sequence>
<dbReference type="InterPro" id="IPR012020">
    <property type="entry name" value="ABHD4"/>
</dbReference>
<comment type="similarity">
    <text evidence="1">Belongs to the AB hydrolase superfamily. AB hydrolase 4 family.</text>
</comment>
<gene>
    <name evidence="3" type="ORF">ABSH63_09610</name>
</gene>
<dbReference type="PANTHER" id="PTHR10794">
    <property type="entry name" value="ABHYDROLASE DOMAIN-CONTAINING PROTEIN"/>
    <property type="match status" value="1"/>
</dbReference>
<keyword evidence="3" id="KW-0378">Hydrolase</keyword>
<name>A0ABV2AAI4_9GAMM</name>
<dbReference type="SUPFAM" id="SSF53474">
    <property type="entry name" value="alpha/beta-Hydrolases"/>
    <property type="match status" value="1"/>
</dbReference>
<dbReference type="Gene3D" id="3.40.50.1820">
    <property type="entry name" value="alpha/beta hydrolase"/>
    <property type="match status" value="1"/>
</dbReference>
<keyword evidence="4" id="KW-1185">Reference proteome</keyword>
<evidence type="ECO:0000259" key="2">
    <source>
        <dbReference type="Pfam" id="PF12697"/>
    </source>
</evidence>
<dbReference type="Proteomes" id="UP001465331">
    <property type="component" value="Unassembled WGS sequence"/>
</dbReference>
<dbReference type="PANTHER" id="PTHR10794:SF63">
    <property type="entry name" value="ALPHA_BETA HYDROLASE 1, ISOFORM A"/>
    <property type="match status" value="1"/>
</dbReference>
<accession>A0ABV2AAI4</accession>
<reference evidence="3 4" key="1">
    <citation type="submission" date="2024-06" db="EMBL/GenBank/DDBJ databases">
        <authorList>
            <person name="Li Z."/>
            <person name="Jiang Y."/>
        </authorList>
    </citation>
    <scope>NUCLEOTIDE SEQUENCE [LARGE SCALE GENOMIC DNA]</scope>
    <source>
        <strain evidence="3 4">HSW-8</strain>
    </source>
</reference>
<proteinExistence type="inferred from homology"/>
<dbReference type="InterPro" id="IPR050960">
    <property type="entry name" value="AB_hydrolase_4_sf"/>
</dbReference>
<comment type="caution">
    <text evidence="3">The sequence shown here is derived from an EMBL/GenBank/DDBJ whole genome shotgun (WGS) entry which is preliminary data.</text>
</comment>
<protein>
    <submittedName>
        <fullName evidence="3">Alpha/beta fold hydrolase</fullName>
    </submittedName>
</protein>
<feature type="domain" description="AB hydrolase-1" evidence="2">
    <location>
        <begin position="72"/>
        <end position="310"/>
    </location>
</feature>
<organism evidence="3 4">
    <name type="scientific">Sinimarinibacterium thermocellulolyticum</name>
    <dbReference type="NCBI Taxonomy" id="3170016"/>
    <lineage>
        <taxon>Bacteria</taxon>
        <taxon>Pseudomonadati</taxon>
        <taxon>Pseudomonadota</taxon>
        <taxon>Gammaproteobacteria</taxon>
        <taxon>Nevskiales</taxon>
        <taxon>Nevskiaceae</taxon>
        <taxon>Sinimarinibacterium</taxon>
    </lineage>
</organism>
<dbReference type="InterPro" id="IPR029058">
    <property type="entry name" value="AB_hydrolase_fold"/>
</dbReference>
<dbReference type="GO" id="GO:0016787">
    <property type="term" value="F:hydrolase activity"/>
    <property type="evidence" value="ECO:0007669"/>
    <property type="project" value="UniProtKB-KW"/>
</dbReference>
<dbReference type="EMBL" id="JBEPIJ010000009">
    <property type="protein sequence ID" value="MES0874260.1"/>
    <property type="molecule type" value="Genomic_DNA"/>
</dbReference>
<dbReference type="RefSeq" id="WP_352889336.1">
    <property type="nucleotide sequence ID" value="NZ_JBEPIJ010000009.1"/>
</dbReference>
<evidence type="ECO:0000313" key="3">
    <source>
        <dbReference type="EMBL" id="MES0874260.1"/>
    </source>
</evidence>
<dbReference type="PIRSF" id="PIRSF005211">
    <property type="entry name" value="Ab_hydro_YheT"/>
    <property type="match status" value="1"/>
</dbReference>
<dbReference type="Pfam" id="PF12697">
    <property type="entry name" value="Abhydrolase_6"/>
    <property type="match status" value="1"/>
</dbReference>